<dbReference type="Gene3D" id="3.30.565.10">
    <property type="entry name" value="Histidine kinase-like ATPase, C-terminal domain"/>
    <property type="match status" value="1"/>
</dbReference>
<dbReference type="SMART" id="SM00387">
    <property type="entry name" value="HATPase_c"/>
    <property type="match status" value="1"/>
</dbReference>
<dbReference type="GO" id="GO:0000155">
    <property type="term" value="F:phosphorelay sensor kinase activity"/>
    <property type="evidence" value="ECO:0007669"/>
    <property type="project" value="InterPro"/>
</dbReference>
<dbReference type="EC" id="2.7.13.3" evidence="2"/>
<dbReference type="AlphaFoldDB" id="S9NX67"/>
<dbReference type="Gene3D" id="1.10.287.130">
    <property type="match status" value="1"/>
</dbReference>
<name>S9NX67_CYSF2</name>
<dbReference type="InterPro" id="IPR036890">
    <property type="entry name" value="HATPase_C_sf"/>
</dbReference>
<dbReference type="PANTHER" id="PTHR43065">
    <property type="entry name" value="SENSOR HISTIDINE KINASE"/>
    <property type="match status" value="1"/>
</dbReference>
<dbReference type="PROSITE" id="PS50109">
    <property type="entry name" value="HIS_KIN"/>
    <property type="match status" value="1"/>
</dbReference>
<evidence type="ECO:0000256" key="3">
    <source>
        <dbReference type="ARBA" id="ARBA00022553"/>
    </source>
</evidence>
<evidence type="ECO:0000313" key="7">
    <source>
        <dbReference type="Proteomes" id="UP000011682"/>
    </source>
</evidence>
<dbReference type="PRINTS" id="PR00344">
    <property type="entry name" value="BCTRLSENSOR"/>
</dbReference>
<dbReference type="PANTHER" id="PTHR43065:SF50">
    <property type="entry name" value="HISTIDINE KINASE"/>
    <property type="match status" value="1"/>
</dbReference>
<feature type="coiled-coil region" evidence="4">
    <location>
        <begin position="189"/>
        <end position="241"/>
    </location>
</feature>
<evidence type="ECO:0000256" key="2">
    <source>
        <dbReference type="ARBA" id="ARBA00012438"/>
    </source>
</evidence>
<dbReference type="eggNOG" id="COG2203">
    <property type="taxonomic scope" value="Bacteria"/>
</dbReference>
<dbReference type="EMBL" id="ANAH02000065">
    <property type="protein sequence ID" value="EPX56815.1"/>
    <property type="molecule type" value="Genomic_DNA"/>
</dbReference>
<dbReference type="SUPFAM" id="SSF55874">
    <property type="entry name" value="ATPase domain of HSP90 chaperone/DNA topoisomerase II/histidine kinase"/>
    <property type="match status" value="1"/>
</dbReference>
<organism evidence="6 7">
    <name type="scientific">Cystobacter fuscus (strain ATCC 25194 / DSM 2262 / NBRC 100088 / M29)</name>
    <dbReference type="NCBI Taxonomy" id="1242864"/>
    <lineage>
        <taxon>Bacteria</taxon>
        <taxon>Pseudomonadati</taxon>
        <taxon>Myxococcota</taxon>
        <taxon>Myxococcia</taxon>
        <taxon>Myxococcales</taxon>
        <taxon>Cystobacterineae</taxon>
        <taxon>Archangiaceae</taxon>
        <taxon>Cystobacter</taxon>
    </lineage>
</organism>
<dbReference type="SUPFAM" id="SSF55781">
    <property type="entry name" value="GAF domain-like"/>
    <property type="match status" value="1"/>
</dbReference>
<dbReference type="RefSeq" id="WP_002626047.1">
    <property type="nucleotide sequence ID" value="NZ_ANAH02000065.1"/>
</dbReference>
<dbReference type="Proteomes" id="UP000011682">
    <property type="component" value="Unassembled WGS sequence"/>
</dbReference>
<protein>
    <recommendedName>
        <fullName evidence="2">histidine kinase</fullName>
        <ecNumber evidence="2">2.7.13.3</ecNumber>
    </recommendedName>
</protein>
<comment type="catalytic activity">
    <reaction evidence="1">
        <text>ATP + protein L-histidine = ADP + protein N-phospho-L-histidine.</text>
        <dbReference type="EC" id="2.7.13.3"/>
    </reaction>
</comment>
<keyword evidence="7" id="KW-1185">Reference proteome</keyword>
<evidence type="ECO:0000256" key="4">
    <source>
        <dbReference type="SAM" id="Coils"/>
    </source>
</evidence>
<dbReference type="InterPro" id="IPR004358">
    <property type="entry name" value="Sig_transdc_His_kin-like_C"/>
</dbReference>
<comment type="caution">
    <text evidence="6">The sequence shown here is derived from an EMBL/GenBank/DDBJ whole genome shotgun (WGS) entry which is preliminary data.</text>
</comment>
<sequence length="518" mass="58167">MARGPAEQQLQRSNRLLQALTEAQLEFIEGSGTSRLFNKLLGVLLDLTDSEYGFIGEVHHNEDGSPFLRTHAITNIAWTDELREHYARMAPTGMEFRNLRSLFGVVLTRKEPVVANTPATDSRRGGIPEGHPALRAFLGLPFKSGGEMVGMVGIANRPGGYDEGVIEFLQPFLSTCSSVILGWRSEQRRRRAEELLRQSEEELRHHRDQLEALVQSRTAKLRLATRELEAQQLQIHQSERMASLGQVAAGIAHEINNPMGYIMSNLSSLTQYVSYFTRLLRLYTELEEAMGPERKRPPDELLERLRALRQEENLDYLLGDVDELLQDSRAGAQRVKDIVHSLRSFVREETAQPQLVDLNKELATALKMMMHQFEGRCEVRHDYGQVPLIRGYPTQLSQVFTNLLSNAAHAITERGEIRVATQQEENMVVVRFSDTGHGMPPEVRAKLFTPFFTTKPPGKGTGLGLSISYNIITRHQGRVEVQSQPGQGTTFILRFPIANDETGPAKSVKPQVLADDAA</sequence>
<dbReference type="InterPro" id="IPR003661">
    <property type="entry name" value="HisK_dim/P_dom"/>
</dbReference>
<dbReference type="InterPro" id="IPR003594">
    <property type="entry name" value="HATPase_dom"/>
</dbReference>
<dbReference type="CDD" id="cd00082">
    <property type="entry name" value="HisKA"/>
    <property type="match status" value="1"/>
</dbReference>
<dbReference type="SUPFAM" id="SSF47384">
    <property type="entry name" value="Homodimeric domain of signal transducing histidine kinase"/>
    <property type="match status" value="1"/>
</dbReference>
<dbReference type="SMART" id="SM00065">
    <property type="entry name" value="GAF"/>
    <property type="match status" value="1"/>
</dbReference>
<keyword evidence="3" id="KW-0597">Phosphoprotein</keyword>
<dbReference type="Pfam" id="PF02518">
    <property type="entry name" value="HATPase_c"/>
    <property type="match status" value="1"/>
</dbReference>
<dbReference type="InterPro" id="IPR005467">
    <property type="entry name" value="His_kinase_dom"/>
</dbReference>
<dbReference type="Pfam" id="PF13185">
    <property type="entry name" value="GAF_2"/>
    <property type="match status" value="1"/>
</dbReference>
<dbReference type="InterPro" id="IPR003018">
    <property type="entry name" value="GAF"/>
</dbReference>
<accession>S9NX67</accession>
<evidence type="ECO:0000256" key="1">
    <source>
        <dbReference type="ARBA" id="ARBA00000085"/>
    </source>
</evidence>
<evidence type="ECO:0000259" key="5">
    <source>
        <dbReference type="PROSITE" id="PS50109"/>
    </source>
</evidence>
<reference evidence="6" key="1">
    <citation type="submission" date="2013-05" db="EMBL/GenBank/DDBJ databases">
        <title>Genome assembly of Cystobacter fuscus DSM 2262.</title>
        <authorList>
            <person name="Sharma G."/>
            <person name="Khatri I."/>
            <person name="Kaur C."/>
            <person name="Mayilraj S."/>
            <person name="Subramanian S."/>
        </authorList>
    </citation>
    <scope>NUCLEOTIDE SEQUENCE [LARGE SCALE GENOMIC DNA]</scope>
    <source>
        <strain evidence="6">DSM 2262</strain>
    </source>
</reference>
<dbReference type="InterPro" id="IPR029016">
    <property type="entry name" value="GAF-like_dom_sf"/>
</dbReference>
<dbReference type="InterPro" id="IPR036097">
    <property type="entry name" value="HisK_dim/P_sf"/>
</dbReference>
<keyword evidence="4" id="KW-0175">Coiled coil</keyword>
<dbReference type="eggNOG" id="COG4191">
    <property type="taxonomic scope" value="Bacteria"/>
</dbReference>
<proteinExistence type="predicted"/>
<dbReference type="Gene3D" id="3.30.450.40">
    <property type="match status" value="1"/>
</dbReference>
<gene>
    <name evidence="6" type="ORF">D187_007250</name>
</gene>
<feature type="domain" description="Histidine kinase" evidence="5">
    <location>
        <begin position="250"/>
        <end position="499"/>
    </location>
</feature>
<evidence type="ECO:0000313" key="6">
    <source>
        <dbReference type="EMBL" id="EPX56815.1"/>
    </source>
</evidence>